<organism evidence="1 2">
    <name type="scientific">Acidithiobacillus thiooxidans ATCC 19377</name>
    <dbReference type="NCBI Taxonomy" id="637390"/>
    <lineage>
        <taxon>Bacteria</taxon>
        <taxon>Pseudomonadati</taxon>
        <taxon>Pseudomonadota</taxon>
        <taxon>Acidithiobacillia</taxon>
        <taxon>Acidithiobacillales</taxon>
        <taxon>Acidithiobacillaceae</taxon>
        <taxon>Acidithiobacillus</taxon>
    </lineage>
</organism>
<reference evidence="1 2" key="1">
    <citation type="submission" date="2019-10" db="EMBL/GenBank/DDBJ databases">
        <authorList>
            <person name="Wang R."/>
        </authorList>
    </citation>
    <scope>NUCLEOTIDE SEQUENCE [LARGE SCALE GENOMIC DNA]</scope>
    <source>
        <strain evidence="1 2">ATCC 19377</strain>
    </source>
</reference>
<accession>A0A5P9XME5</accession>
<dbReference type="AlphaFoldDB" id="A0A5P9XME5"/>
<protein>
    <submittedName>
        <fullName evidence="1">IS256 family transposase</fullName>
    </submittedName>
</protein>
<evidence type="ECO:0000313" key="1">
    <source>
        <dbReference type="EMBL" id="QFX95161.1"/>
    </source>
</evidence>
<dbReference type="KEGG" id="atx:GCD22_00677"/>
<dbReference type="EMBL" id="CP045571">
    <property type="protein sequence ID" value="QFX95161.1"/>
    <property type="molecule type" value="Genomic_DNA"/>
</dbReference>
<name>A0A5P9XME5_ACITH</name>
<sequence>MLRRAARSLIEQAIETEVAVLLEEFSAVRMVNGRQAVVRNGHLPEREIMTALGPVESLPTIKRNGCPRCPGIRNRLCGSGIFVA</sequence>
<evidence type="ECO:0000313" key="2">
    <source>
        <dbReference type="Proteomes" id="UP000363590"/>
    </source>
</evidence>
<proteinExistence type="predicted"/>
<gene>
    <name evidence="1" type="ORF">GCD22_00677</name>
</gene>
<dbReference type="Proteomes" id="UP000363590">
    <property type="component" value="Chromosome"/>
</dbReference>